<comment type="caution">
    <text evidence="4">The sequence shown here is derived from an EMBL/GenBank/DDBJ whole genome shotgun (WGS) entry which is preliminary data.</text>
</comment>
<dbReference type="InterPro" id="IPR001878">
    <property type="entry name" value="Znf_CCHC"/>
</dbReference>
<evidence type="ECO:0000256" key="2">
    <source>
        <dbReference type="SAM" id="MobiDB-lite"/>
    </source>
</evidence>
<feature type="compositionally biased region" description="Basic and acidic residues" evidence="2">
    <location>
        <begin position="222"/>
        <end position="231"/>
    </location>
</feature>
<dbReference type="InterPro" id="IPR036397">
    <property type="entry name" value="RNaseH_sf"/>
</dbReference>
<evidence type="ECO:0000313" key="4">
    <source>
        <dbReference type="EMBL" id="KAI5323439.1"/>
    </source>
</evidence>
<dbReference type="PANTHER" id="PTHR42648:SF26">
    <property type="entry name" value="INTEGRASE CATALYTIC DOMAIN-CONTAINING PROTEIN"/>
    <property type="match status" value="1"/>
</dbReference>
<accession>A0AAD4YW42</accession>
<evidence type="ECO:0000256" key="1">
    <source>
        <dbReference type="PROSITE-ProRule" id="PRU00047"/>
    </source>
</evidence>
<protein>
    <recommendedName>
        <fullName evidence="3">CCHC-type domain-containing protein</fullName>
    </recommendedName>
</protein>
<gene>
    <name evidence="4" type="ORF">L3X38_032511</name>
</gene>
<dbReference type="Gene3D" id="3.30.420.10">
    <property type="entry name" value="Ribonuclease H-like superfamily/Ribonuclease H"/>
    <property type="match status" value="1"/>
</dbReference>
<feature type="domain" description="CCHC-type" evidence="3">
    <location>
        <begin position="7"/>
        <end position="20"/>
    </location>
</feature>
<feature type="region of interest" description="Disordered" evidence="2">
    <location>
        <begin position="205"/>
        <end position="255"/>
    </location>
</feature>
<organism evidence="4 5">
    <name type="scientific">Prunus dulcis</name>
    <name type="common">Almond</name>
    <name type="synonym">Amygdalus dulcis</name>
    <dbReference type="NCBI Taxonomy" id="3755"/>
    <lineage>
        <taxon>Eukaryota</taxon>
        <taxon>Viridiplantae</taxon>
        <taxon>Streptophyta</taxon>
        <taxon>Embryophyta</taxon>
        <taxon>Tracheophyta</taxon>
        <taxon>Spermatophyta</taxon>
        <taxon>Magnoliopsida</taxon>
        <taxon>eudicotyledons</taxon>
        <taxon>Gunneridae</taxon>
        <taxon>Pentapetalae</taxon>
        <taxon>rosids</taxon>
        <taxon>fabids</taxon>
        <taxon>Rosales</taxon>
        <taxon>Rosaceae</taxon>
        <taxon>Amygdaloideae</taxon>
        <taxon>Amygdaleae</taxon>
        <taxon>Prunus</taxon>
    </lineage>
</organism>
<reference evidence="4 5" key="1">
    <citation type="journal article" date="2022" name="G3 (Bethesda)">
        <title>Whole-genome sequence and methylome profiling of the almond [Prunus dulcis (Mill.) D.A. Webb] cultivar 'Nonpareil'.</title>
        <authorList>
            <person name="D'Amico-Willman K.M."/>
            <person name="Ouma W.Z."/>
            <person name="Meulia T."/>
            <person name="Sideli G.M."/>
            <person name="Gradziel T.M."/>
            <person name="Fresnedo-Ramirez J."/>
        </authorList>
    </citation>
    <scope>NUCLEOTIDE SEQUENCE [LARGE SCALE GENOMIC DNA]</scope>
    <source>
        <strain evidence="4">Clone GOH B32 T37-40</strain>
    </source>
</reference>
<dbReference type="InterPro" id="IPR012337">
    <property type="entry name" value="RNaseH-like_sf"/>
</dbReference>
<proteinExistence type="predicted"/>
<keyword evidence="5" id="KW-1185">Reference proteome</keyword>
<dbReference type="InterPro" id="IPR036875">
    <property type="entry name" value="Znf_CCHC_sf"/>
</dbReference>
<keyword evidence="1" id="KW-0863">Zinc-finger</keyword>
<sequence length="255" mass="28075">MRTQLVCKICGKPGHLALDCYQRMNLAYEGRILAKCLTAMATSPTTMTRQNNGTWLLDTGANAHVTPELQNLVNPKEYTGNDNVGGVGKSKTLPFSKSDSVSSSPLELVHSDVWSSPIVSVNGYRYYLLYVDDFSRYTWIFPMKHKFEDLTSSEGGVSTTGIQSHPNVLFTFPEFTNSIGSLPSNSLPAQSLISPNSDLVVMPHDPSHPHNMPILPSTEQESVQHNDHASDEPDVSSPEVSRLFNVPTHPMVTRS</sequence>
<dbReference type="EMBL" id="JAJFAZ020000006">
    <property type="protein sequence ID" value="KAI5323439.1"/>
    <property type="molecule type" value="Genomic_DNA"/>
</dbReference>
<evidence type="ECO:0000313" key="5">
    <source>
        <dbReference type="Proteomes" id="UP001054821"/>
    </source>
</evidence>
<keyword evidence="1" id="KW-0862">Zinc</keyword>
<name>A0AAD4YW42_PRUDU</name>
<dbReference type="InterPro" id="IPR039537">
    <property type="entry name" value="Retrotran_Ty1/copia-like"/>
</dbReference>
<dbReference type="AlphaFoldDB" id="A0AAD4YW42"/>
<dbReference type="GO" id="GO:0008270">
    <property type="term" value="F:zinc ion binding"/>
    <property type="evidence" value="ECO:0007669"/>
    <property type="project" value="UniProtKB-KW"/>
</dbReference>
<dbReference type="SUPFAM" id="SSF53098">
    <property type="entry name" value="Ribonuclease H-like"/>
    <property type="match status" value="1"/>
</dbReference>
<dbReference type="PANTHER" id="PTHR42648">
    <property type="entry name" value="TRANSPOSASE, PUTATIVE-RELATED"/>
    <property type="match status" value="1"/>
</dbReference>
<evidence type="ECO:0000259" key="3">
    <source>
        <dbReference type="PROSITE" id="PS50158"/>
    </source>
</evidence>
<dbReference type="SUPFAM" id="SSF57756">
    <property type="entry name" value="Retrovirus zinc finger-like domains"/>
    <property type="match status" value="1"/>
</dbReference>
<dbReference type="Proteomes" id="UP001054821">
    <property type="component" value="Chromosome 6"/>
</dbReference>
<dbReference type="GO" id="GO:0003676">
    <property type="term" value="F:nucleic acid binding"/>
    <property type="evidence" value="ECO:0007669"/>
    <property type="project" value="InterPro"/>
</dbReference>
<dbReference type="PROSITE" id="PS50158">
    <property type="entry name" value="ZF_CCHC"/>
    <property type="match status" value="1"/>
</dbReference>
<keyword evidence="1" id="KW-0479">Metal-binding</keyword>